<protein>
    <submittedName>
        <fullName evidence="2">Uncharacterized protein</fullName>
    </submittedName>
</protein>
<dbReference type="Proteomes" id="UP000217790">
    <property type="component" value="Unassembled WGS sequence"/>
</dbReference>
<dbReference type="Gene3D" id="3.30.420.10">
    <property type="entry name" value="Ribonuclease H-like superfamily/Ribonuclease H"/>
    <property type="match status" value="1"/>
</dbReference>
<dbReference type="InParanoid" id="A0A2H3DYX6"/>
<dbReference type="InterPro" id="IPR036397">
    <property type="entry name" value="RNaseH_sf"/>
</dbReference>
<dbReference type="EMBL" id="KZ293658">
    <property type="protein sequence ID" value="PBK92656.1"/>
    <property type="molecule type" value="Genomic_DNA"/>
</dbReference>
<organism evidence="2 3">
    <name type="scientific">Armillaria gallica</name>
    <name type="common">Bulbous honey fungus</name>
    <name type="synonym">Armillaria bulbosa</name>
    <dbReference type="NCBI Taxonomy" id="47427"/>
    <lineage>
        <taxon>Eukaryota</taxon>
        <taxon>Fungi</taxon>
        <taxon>Dikarya</taxon>
        <taxon>Basidiomycota</taxon>
        <taxon>Agaricomycotina</taxon>
        <taxon>Agaricomycetes</taxon>
        <taxon>Agaricomycetidae</taxon>
        <taxon>Agaricales</taxon>
        <taxon>Marasmiineae</taxon>
        <taxon>Physalacriaceae</taxon>
        <taxon>Armillaria</taxon>
    </lineage>
</organism>
<dbReference type="OrthoDB" id="1920326at2759"/>
<sequence>MISNQVFKIGTAIKGDITCLKKQFPQLTGKSITTIDLKDYAIQHGIIHHKEMGSLDALVEKTLGKYLLKDDMFQKNTPAGSRVALSIQEGGNIVAYGKIAANQVAPFKGVCVKVPNQNQLLQYFMSITQPSVHQPLQKDSDSDDSNDESEDTLPQENVTMDHSENLILQMLKASHAMRNTLQGLSDPPVLELFHNTVQSLPDTQPEYQTVKKDTFHAFQMIPTPQDHGMQPTFLYETHNHLLRWDPLSHESMDKACWKFFNLSFDEMLLQNPHFIQERTPHYVPQPSVLVPSLLHVFETLEKSLDAKTGAPLFSKKSWTKAFAVLDLAREGYLSDNKDIMLYEKAGIDQFGLQKWRYLQGTNKVERGPHSDIYHKFSALHSNDFMFTIIAYAQHICGVDWNYHHDLGMLNRISFLLNYLSDIVHGASFYSDWINRDLYERTDEQFGICLLPESLRVFTLDFFSQIHVFSTQAGGEGKGKINYEVFAQEWNYTANGKD</sequence>
<dbReference type="AlphaFoldDB" id="A0A2H3DYX6"/>
<accession>A0A2H3DYX6</accession>
<evidence type="ECO:0000313" key="3">
    <source>
        <dbReference type="Proteomes" id="UP000217790"/>
    </source>
</evidence>
<evidence type="ECO:0000313" key="2">
    <source>
        <dbReference type="EMBL" id="PBK92656.1"/>
    </source>
</evidence>
<keyword evidence="3" id="KW-1185">Reference proteome</keyword>
<feature type="compositionally biased region" description="Acidic residues" evidence="1">
    <location>
        <begin position="141"/>
        <end position="153"/>
    </location>
</feature>
<feature type="region of interest" description="Disordered" evidence="1">
    <location>
        <begin position="132"/>
        <end position="160"/>
    </location>
</feature>
<gene>
    <name evidence="2" type="ORF">ARMGADRAFT_1030892</name>
</gene>
<proteinExistence type="predicted"/>
<reference evidence="3" key="1">
    <citation type="journal article" date="2017" name="Nat. Ecol. Evol.">
        <title>Genome expansion and lineage-specific genetic innovations in the forest pathogenic fungi Armillaria.</title>
        <authorList>
            <person name="Sipos G."/>
            <person name="Prasanna A.N."/>
            <person name="Walter M.C."/>
            <person name="O'Connor E."/>
            <person name="Balint B."/>
            <person name="Krizsan K."/>
            <person name="Kiss B."/>
            <person name="Hess J."/>
            <person name="Varga T."/>
            <person name="Slot J."/>
            <person name="Riley R."/>
            <person name="Boka B."/>
            <person name="Rigling D."/>
            <person name="Barry K."/>
            <person name="Lee J."/>
            <person name="Mihaltcheva S."/>
            <person name="LaButti K."/>
            <person name="Lipzen A."/>
            <person name="Waldron R."/>
            <person name="Moloney N.M."/>
            <person name="Sperisen C."/>
            <person name="Kredics L."/>
            <person name="Vagvoelgyi C."/>
            <person name="Patrignani A."/>
            <person name="Fitzpatrick D."/>
            <person name="Nagy I."/>
            <person name="Doyle S."/>
            <person name="Anderson J.B."/>
            <person name="Grigoriev I.V."/>
            <person name="Gueldener U."/>
            <person name="Muensterkoetter M."/>
            <person name="Nagy L.G."/>
        </authorList>
    </citation>
    <scope>NUCLEOTIDE SEQUENCE [LARGE SCALE GENOMIC DNA]</scope>
    <source>
        <strain evidence="3">Ar21-2</strain>
    </source>
</reference>
<evidence type="ECO:0000256" key="1">
    <source>
        <dbReference type="SAM" id="MobiDB-lite"/>
    </source>
</evidence>
<name>A0A2H3DYX6_ARMGA</name>
<dbReference type="GO" id="GO:0003676">
    <property type="term" value="F:nucleic acid binding"/>
    <property type="evidence" value="ECO:0007669"/>
    <property type="project" value="InterPro"/>
</dbReference>